<accession>A0A7X0DCQ2</accession>
<name>A0A7X0DCQ2_9HYPH</name>
<dbReference type="EMBL" id="JACHEJ010000003">
    <property type="protein sequence ID" value="MBB6179987.1"/>
    <property type="molecule type" value="Genomic_DNA"/>
</dbReference>
<feature type="region of interest" description="Disordered" evidence="1">
    <location>
        <begin position="50"/>
        <end position="71"/>
    </location>
</feature>
<evidence type="ECO:0000256" key="1">
    <source>
        <dbReference type="SAM" id="MobiDB-lite"/>
    </source>
</evidence>
<comment type="caution">
    <text evidence="2">The sequence shown here is derived from an EMBL/GenBank/DDBJ whole genome shotgun (WGS) entry which is preliminary data.</text>
</comment>
<sequence>MSAKDRAGLNTIGGTANALAITTDRDYPEYEDALFLTFKADSDIAGAGLRSTSTGWAPSGSTRTLQQASST</sequence>
<gene>
    <name evidence="2" type="ORF">HNQ75_001955</name>
</gene>
<keyword evidence="3" id="KW-1185">Reference proteome</keyword>
<organism evidence="2 3">
    <name type="scientific">Pseudorhizobium flavum</name>
    <dbReference type="NCBI Taxonomy" id="1335061"/>
    <lineage>
        <taxon>Bacteria</taxon>
        <taxon>Pseudomonadati</taxon>
        <taxon>Pseudomonadota</taxon>
        <taxon>Alphaproteobacteria</taxon>
        <taxon>Hyphomicrobiales</taxon>
        <taxon>Rhizobiaceae</taxon>
        <taxon>Rhizobium/Agrobacterium group</taxon>
        <taxon>Pseudorhizobium</taxon>
    </lineage>
</organism>
<dbReference type="RefSeq" id="WP_077549155.1">
    <property type="nucleotide sequence ID" value="NZ_JACHEJ010000003.1"/>
</dbReference>
<evidence type="ECO:0000313" key="2">
    <source>
        <dbReference type="EMBL" id="MBB6179987.1"/>
    </source>
</evidence>
<reference evidence="2 3" key="1">
    <citation type="submission" date="2020-08" db="EMBL/GenBank/DDBJ databases">
        <title>Genomic Encyclopedia of Type Strains, Phase IV (KMG-IV): sequencing the most valuable type-strain genomes for metagenomic binning, comparative biology and taxonomic classification.</title>
        <authorList>
            <person name="Goeker M."/>
        </authorList>
    </citation>
    <scope>NUCLEOTIDE SEQUENCE [LARGE SCALE GENOMIC DNA]</scope>
    <source>
        <strain evidence="2 3">DSM 102134</strain>
    </source>
</reference>
<protein>
    <submittedName>
        <fullName evidence="2">Uncharacterized protein</fullName>
    </submittedName>
</protein>
<proteinExistence type="predicted"/>
<dbReference type="AlphaFoldDB" id="A0A7X0DCQ2"/>
<evidence type="ECO:0000313" key="3">
    <source>
        <dbReference type="Proteomes" id="UP000535501"/>
    </source>
</evidence>
<dbReference type="Proteomes" id="UP000535501">
    <property type="component" value="Unassembled WGS sequence"/>
</dbReference>